<dbReference type="GO" id="GO:0005576">
    <property type="term" value="C:extracellular region"/>
    <property type="evidence" value="ECO:0007669"/>
    <property type="project" value="TreeGrafter"/>
</dbReference>
<keyword evidence="5" id="KW-1185">Reference proteome</keyword>
<sequence>MATVRRRLLGVGFIVVIAALVSLSIAMYNKAFTPVVRVELVTDKLGNQLQVRGDVKIRGLIVGEIRRITPTERGSELELALDPDKVDVIPRNVSARFIPKTLFGDRYVALQIPDDADPVSLGEGDRIEQDRSEPAVELSQALDNLLPVLQAVQPQKLSTTLTAISTALDGRGEELGETLVELGELVEEINPHVPQLTHDLRALVEVSDTYTEAIPDFVDALEDLSVTSRTVAEQRANLRTLFGDVTTASRDLESFLEANSDNLIRLADSSRPTLELLAKYSPAYPCFLSQMGDLVDAAKPVFGGGTDKPGLHATLEIVVNKGPYEPGKDEVEFDEHRGPRCYDPSQMGNPFPDQPPDGSLRDGTSQGPANRTVQDGILPPANTSPSSAPAAGGLANSRAEREFLAQLLAPSLGVEPEQVPAWASLLVGPLYRGAEVRFE</sequence>
<evidence type="ECO:0000313" key="4">
    <source>
        <dbReference type="EMBL" id="OLF10999.1"/>
    </source>
</evidence>
<feature type="domain" description="Mce/MlaD" evidence="2">
    <location>
        <begin position="37"/>
        <end position="111"/>
    </location>
</feature>
<reference evidence="4 5" key="1">
    <citation type="submission" date="2016-12" db="EMBL/GenBank/DDBJ databases">
        <title>The draft genome sequence of Actinophytocola xinjiangensis.</title>
        <authorList>
            <person name="Wang W."/>
            <person name="Yuan L."/>
        </authorList>
    </citation>
    <scope>NUCLEOTIDE SEQUENCE [LARGE SCALE GENOMIC DNA]</scope>
    <source>
        <strain evidence="4 5">CGMCC 4.4663</strain>
    </source>
</reference>
<dbReference type="Pfam" id="PF11887">
    <property type="entry name" value="Mce4_CUP1"/>
    <property type="match status" value="1"/>
</dbReference>
<gene>
    <name evidence="4" type="ORF">BLA60_13335</name>
</gene>
<dbReference type="PANTHER" id="PTHR33371">
    <property type="entry name" value="INTERMEMBRANE PHOSPHOLIPID TRANSPORT SYSTEM BINDING PROTEIN MLAD-RELATED"/>
    <property type="match status" value="1"/>
</dbReference>
<dbReference type="OrthoDB" id="3460188at2"/>
<dbReference type="AlphaFoldDB" id="A0A7Z1AZP5"/>
<dbReference type="Proteomes" id="UP000185696">
    <property type="component" value="Unassembled WGS sequence"/>
</dbReference>
<accession>A0A7Z1AZP5</accession>
<feature type="region of interest" description="Disordered" evidence="1">
    <location>
        <begin position="323"/>
        <end position="395"/>
    </location>
</feature>
<evidence type="ECO:0000256" key="1">
    <source>
        <dbReference type="SAM" id="MobiDB-lite"/>
    </source>
</evidence>
<dbReference type="Pfam" id="PF02470">
    <property type="entry name" value="MlaD"/>
    <property type="match status" value="1"/>
</dbReference>
<dbReference type="EMBL" id="MSIF01000005">
    <property type="protein sequence ID" value="OLF10999.1"/>
    <property type="molecule type" value="Genomic_DNA"/>
</dbReference>
<feature type="compositionally biased region" description="Polar residues" evidence="1">
    <location>
        <begin position="362"/>
        <end position="373"/>
    </location>
</feature>
<protein>
    <submittedName>
        <fullName evidence="4">ABC transporter substrate-binding protein</fullName>
    </submittedName>
</protein>
<feature type="domain" description="Mammalian cell entry C-terminal" evidence="3">
    <location>
        <begin position="120"/>
        <end position="339"/>
    </location>
</feature>
<dbReference type="NCBIfam" id="TIGR00996">
    <property type="entry name" value="Mtu_fam_mce"/>
    <property type="match status" value="1"/>
</dbReference>
<dbReference type="InterPro" id="IPR024516">
    <property type="entry name" value="Mce_C"/>
</dbReference>
<dbReference type="GO" id="GO:0051701">
    <property type="term" value="P:biological process involved in interaction with host"/>
    <property type="evidence" value="ECO:0007669"/>
    <property type="project" value="TreeGrafter"/>
</dbReference>
<name>A0A7Z1AZP5_9PSEU</name>
<evidence type="ECO:0000313" key="5">
    <source>
        <dbReference type="Proteomes" id="UP000185696"/>
    </source>
</evidence>
<organism evidence="4 5">
    <name type="scientific">Actinophytocola xinjiangensis</name>
    <dbReference type="NCBI Taxonomy" id="485602"/>
    <lineage>
        <taxon>Bacteria</taxon>
        <taxon>Bacillati</taxon>
        <taxon>Actinomycetota</taxon>
        <taxon>Actinomycetes</taxon>
        <taxon>Pseudonocardiales</taxon>
        <taxon>Pseudonocardiaceae</taxon>
    </lineage>
</organism>
<evidence type="ECO:0000259" key="2">
    <source>
        <dbReference type="Pfam" id="PF02470"/>
    </source>
</evidence>
<dbReference type="RefSeq" id="WP_075133161.1">
    <property type="nucleotide sequence ID" value="NZ_MSIF01000005.1"/>
</dbReference>
<feature type="compositionally biased region" description="Low complexity" evidence="1">
    <location>
        <begin position="378"/>
        <end position="395"/>
    </location>
</feature>
<proteinExistence type="predicted"/>
<dbReference type="InterPro" id="IPR052336">
    <property type="entry name" value="MlaD_Phospholipid_Transporter"/>
</dbReference>
<dbReference type="InterPro" id="IPR003399">
    <property type="entry name" value="Mce/MlaD"/>
</dbReference>
<dbReference type="PANTHER" id="PTHR33371:SF19">
    <property type="entry name" value="MCE-FAMILY PROTEIN MCE4A"/>
    <property type="match status" value="1"/>
</dbReference>
<feature type="compositionally biased region" description="Basic and acidic residues" evidence="1">
    <location>
        <begin position="326"/>
        <end position="340"/>
    </location>
</feature>
<dbReference type="InterPro" id="IPR005693">
    <property type="entry name" value="Mce"/>
</dbReference>
<evidence type="ECO:0000259" key="3">
    <source>
        <dbReference type="Pfam" id="PF11887"/>
    </source>
</evidence>
<comment type="caution">
    <text evidence="4">The sequence shown here is derived from an EMBL/GenBank/DDBJ whole genome shotgun (WGS) entry which is preliminary data.</text>
</comment>